<dbReference type="Gene3D" id="3.40.50.300">
    <property type="entry name" value="P-loop containing nucleotide triphosphate hydrolases"/>
    <property type="match status" value="1"/>
</dbReference>
<dbReference type="STRING" id="589865.DaAHT2_2675"/>
<evidence type="ECO:0000256" key="2">
    <source>
        <dbReference type="ARBA" id="ARBA00022448"/>
    </source>
</evidence>
<dbReference type="GO" id="GO:0016887">
    <property type="term" value="F:ATP hydrolysis activity"/>
    <property type="evidence" value="ECO:0007669"/>
    <property type="project" value="InterPro"/>
</dbReference>
<dbReference type="HOGENOM" id="CLU_000604_1_22_7"/>
<dbReference type="PANTHER" id="PTHR43553">
    <property type="entry name" value="HEAVY METAL TRANSPORTER"/>
    <property type="match status" value="1"/>
</dbReference>
<dbReference type="CDD" id="cd03225">
    <property type="entry name" value="ABC_cobalt_CbiO_domain1"/>
    <property type="match status" value="1"/>
</dbReference>
<dbReference type="InParanoid" id="D6Z1K0"/>
<accession>D6Z1K0</accession>
<keyword evidence="7" id="KW-1185">Reference proteome</keyword>
<dbReference type="InterPro" id="IPR003593">
    <property type="entry name" value="AAA+_ATPase"/>
</dbReference>
<dbReference type="InterPro" id="IPR050095">
    <property type="entry name" value="ECF_ABC_transporter_ATP-bd"/>
</dbReference>
<evidence type="ECO:0000259" key="5">
    <source>
        <dbReference type="PROSITE" id="PS50893"/>
    </source>
</evidence>
<organism evidence="6 7">
    <name type="scientific">Desulfurivibrio alkaliphilus (strain DSM 19089 / UNIQEM U267 / AHT2)</name>
    <dbReference type="NCBI Taxonomy" id="589865"/>
    <lineage>
        <taxon>Bacteria</taxon>
        <taxon>Pseudomonadati</taxon>
        <taxon>Thermodesulfobacteriota</taxon>
        <taxon>Desulfobulbia</taxon>
        <taxon>Desulfobulbales</taxon>
        <taxon>Desulfobulbaceae</taxon>
        <taxon>Desulfurivibrio</taxon>
    </lineage>
</organism>
<evidence type="ECO:0000313" key="7">
    <source>
        <dbReference type="Proteomes" id="UP000001508"/>
    </source>
</evidence>
<feature type="domain" description="ABC transporter" evidence="5">
    <location>
        <begin position="5"/>
        <end position="237"/>
    </location>
</feature>
<dbReference type="KEGG" id="dak:DaAHT2_2675"/>
<dbReference type="GO" id="GO:0043190">
    <property type="term" value="C:ATP-binding cassette (ABC) transporter complex"/>
    <property type="evidence" value="ECO:0007669"/>
    <property type="project" value="TreeGrafter"/>
</dbReference>
<protein>
    <submittedName>
        <fullName evidence="6">ABC transporter related protein</fullName>
    </submittedName>
</protein>
<dbReference type="SMART" id="SM00382">
    <property type="entry name" value="AAA"/>
    <property type="match status" value="1"/>
</dbReference>
<dbReference type="RefSeq" id="WP_013164839.1">
    <property type="nucleotide sequence ID" value="NC_014216.1"/>
</dbReference>
<dbReference type="InterPro" id="IPR027417">
    <property type="entry name" value="P-loop_NTPase"/>
</dbReference>
<dbReference type="SUPFAM" id="SSF52540">
    <property type="entry name" value="P-loop containing nucleoside triphosphate hydrolases"/>
    <property type="match status" value="1"/>
</dbReference>
<evidence type="ECO:0000256" key="3">
    <source>
        <dbReference type="ARBA" id="ARBA00022741"/>
    </source>
</evidence>
<evidence type="ECO:0000313" key="6">
    <source>
        <dbReference type="EMBL" id="ADH87334.1"/>
    </source>
</evidence>
<sequence length="251" mass="27492">MSTLLTIDNLGFAYSDPSLPEDAGAIRELNLQIEAGQRVGLIGPNGAGKTTFFLLTCGLLSPNTGRILFRGQPLPANTFNPKIALVFQKSDDQLFCPSVWEDVAFGPQNLGLDAAAIEQRVQEALRAVGAEALAPRPVHHLSEGEKRLVAVAGAMAMEPELVIYDEPSASLDIRSRRRLINLLRQSRQTFLLASHDLELILEVCDRVLLLDGGRLIADGPPATIMADEELMRNHGQEKPHSLVPHHNQHHR</sequence>
<gene>
    <name evidence="6" type="ordered locus">DaAHT2_2675</name>
</gene>
<proteinExistence type="inferred from homology"/>
<dbReference type="OrthoDB" id="9782163at2"/>
<name>D6Z1K0_DESAT</name>
<dbReference type="GO" id="GO:0042626">
    <property type="term" value="F:ATPase-coupled transmembrane transporter activity"/>
    <property type="evidence" value="ECO:0007669"/>
    <property type="project" value="TreeGrafter"/>
</dbReference>
<dbReference type="GO" id="GO:0005524">
    <property type="term" value="F:ATP binding"/>
    <property type="evidence" value="ECO:0007669"/>
    <property type="project" value="UniProtKB-KW"/>
</dbReference>
<dbReference type="AlphaFoldDB" id="D6Z1K0"/>
<keyword evidence="4" id="KW-0067">ATP-binding</keyword>
<evidence type="ECO:0000256" key="4">
    <source>
        <dbReference type="ARBA" id="ARBA00022840"/>
    </source>
</evidence>
<keyword evidence="2" id="KW-0813">Transport</keyword>
<dbReference type="PANTHER" id="PTHR43553:SF24">
    <property type="entry name" value="ENERGY-COUPLING FACTOR TRANSPORTER ATP-BINDING PROTEIN ECFA1"/>
    <property type="match status" value="1"/>
</dbReference>
<reference evidence="7" key="1">
    <citation type="submission" date="2010-02" db="EMBL/GenBank/DDBJ databases">
        <title>Complete sequence of Desulfurivibrio alkaliphilus AHT2.</title>
        <authorList>
            <consortium name="US DOE Joint Genome Institute"/>
            <person name="Pitluck S."/>
            <person name="Chertkov O."/>
            <person name="Detter J.C."/>
            <person name="Han C."/>
            <person name="Tapia R."/>
            <person name="Larimer F."/>
            <person name="Land M."/>
            <person name="Hauser L."/>
            <person name="Kyrpides N."/>
            <person name="Mikhailova N."/>
            <person name="Sorokin D.Y."/>
            <person name="Muyzer G."/>
            <person name="Woyke T."/>
        </authorList>
    </citation>
    <scope>NUCLEOTIDE SEQUENCE [LARGE SCALE GENOMIC DNA]</scope>
    <source>
        <strain evidence="7">DSM 19089 / UNIQEM U267 / AHT2</strain>
    </source>
</reference>
<dbReference type="PROSITE" id="PS50893">
    <property type="entry name" value="ABC_TRANSPORTER_2"/>
    <property type="match status" value="1"/>
</dbReference>
<keyword evidence="3" id="KW-0547">Nucleotide-binding</keyword>
<dbReference type="EMBL" id="CP001940">
    <property type="protein sequence ID" value="ADH87334.1"/>
    <property type="molecule type" value="Genomic_DNA"/>
</dbReference>
<dbReference type="Pfam" id="PF00005">
    <property type="entry name" value="ABC_tran"/>
    <property type="match status" value="1"/>
</dbReference>
<dbReference type="InterPro" id="IPR003439">
    <property type="entry name" value="ABC_transporter-like_ATP-bd"/>
</dbReference>
<dbReference type="eggNOG" id="COG1122">
    <property type="taxonomic scope" value="Bacteria"/>
</dbReference>
<evidence type="ECO:0000256" key="1">
    <source>
        <dbReference type="ARBA" id="ARBA00005417"/>
    </source>
</evidence>
<dbReference type="InterPro" id="IPR015856">
    <property type="entry name" value="ABC_transpr_CbiO/EcfA_su"/>
</dbReference>
<dbReference type="Proteomes" id="UP000001508">
    <property type="component" value="Chromosome"/>
</dbReference>
<comment type="similarity">
    <text evidence="1">Belongs to the ABC transporter superfamily.</text>
</comment>